<keyword evidence="4" id="KW-1185">Reference proteome</keyword>
<feature type="transmembrane region" description="Helical" evidence="1">
    <location>
        <begin position="181"/>
        <end position="200"/>
    </location>
</feature>
<feature type="transmembrane region" description="Helical" evidence="1">
    <location>
        <begin position="159"/>
        <end position="175"/>
    </location>
</feature>
<feature type="transmembrane region" description="Helical" evidence="1">
    <location>
        <begin position="236"/>
        <end position="257"/>
    </location>
</feature>
<dbReference type="Proteomes" id="UP000435138">
    <property type="component" value="Unassembled WGS sequence"/>
</dbReference>
<evidence type="ECO:0000313" key="3">
    <source>
        <dbReference type="EMBL" id="MQY48758.1"/>
    </source>
</evidence>
<dbReference type="InterPro" id="IPR002656">
    <property type="entry name" value="Acyl_transf_3_dom"/>
</dbReference>
<dbReference type="Pfam" id="PF01757">
    <property type="entry name" value="Acyl_transf_3"/>
    <property type="match status" value="1"/>
</dbReference>
<keyword evidence="1" id="KW-1133">Transmembrane helix</keyword>
<accession>A0A6A8AFW2</accession>
<dbReference type="InterPro" id="IPR050879">
    <property type="entry name" value="Acyltransferase_3"/>
</dbReference>
<dbReference type="PANTHER" id="PTHR23028">
    <property type="entry name" value="ACETYLTRANSFERASE"/>
    <property type="match status" value="1"/>
</dbReference>
<evidence type="ECO:0000259" key="2">
    <source>
        <dbReference type="Pfam" id="PF01757"/>
    </source>
</evidence>
<dbReference type="RefSeq" id="WP_153357761.1">
    <property type="nucleotide sequence ID" value="NZ_JAYKOO010000004.1"/>
</dbReference>
<organism evidence="3 4">
    <name type="scientific">Endobacterium cereale</name>
    <dbReference type="NCBI Taxonomy" id="2663029"/>
    <lineage>
        <taxon>Bacteria</taxon>
        <taxon>Pseudomonadati</taxon>
        <taxon>Pseudomonadota</taxon>
        <taxon>Alphaproteobacteria</taxon>
        <taxon>Hyphomicrobiales</taxon>
        <taxon>Rhizobiaceae</taxon>
        <taxon>Endobacterium</taxon>
    </lineage>
</organism>
<proteinExistence type="predicted"/>
<evidence type="ECO:0000313" key="4">
    <source>
        <dbReference type="Proteomes" id="UP000435138"/>
    </source>
</evidence>
<keyword evidence="1" id="KW-0472">Membrane</keyword>
<dbReference type="GO" id="GO:0016747">
    <property type="term" value="F:acyltransferase activity, transferring groups other than amino-acyl groups"/>
    <property type="evidence" value="ECO:0007669"/>
    <property type="project" value="InterPro"/>
</dbReference>
<dbReference type="EMBL" id="WIXI01000049">
    <property type="protein sequence ID" value="MQY48758.1"/>
    <property type="molecule type" value="Genomic_DNA"/>
</dbReference>
<keyword evidence="3" id="KW-0012">Acyltransferase</keyword>
<dbReference type="PANTHER" id="PTHR23028:SF131">
    <property type="entry name" value="BLR2367 PROTEIN"/>
    <property type="match status" value="1"/>
</dbReference>
<name>A0A6A8AFW2_9HYPH</name>
<keyword evidence="1" id="KW-0812">Transmembrane</keyword>
<comment type="caution">
    <text evidence="3">The sequence shown here is derived from an EMBL/GenBank/DDBJ whole genome shotgun (WGS) entry which is preliminary data.</text>
</comment>
<sequence>MEKLHSIQYLRALAALLVVVAHSFSHQIGVENPFVVLAGRLGVVLFFAISGFIMVYISGSGAFSPATFLKRRAIRIIPLYWLFTGLTALIAAAIPTLLQTTVFTWPHFIQSLLFIAHEAPGRGGTSPMLSLGWTLNYEAYFYVAFAALATMGALTRVRLLTSLFAATWIAGLILAPENAILKFYLNVSPLAFAAGAWIGWRQLNGGFRFGKHHIRALGCAAVTGVLLALVDDGRGWTMQLSFFGQVLCAASLLAAALASEPRLKRVALLGLLGDSSYALYLSHMFVIGGVTRIATRLIGTENDIGLLATTSACILASCCVAVLVHQRIEMPLLRLLSRKRRRDRLLQPNEVAAAR</sequence>
<dbReference type="GO" id="GO:0016020">
    <property type="term" value="C:membrane"/>
    <property type="evidence" value="ECO:0007669"/>
    <property type="project" value="TreeGrafter"/>
</dbReference>
<protein>
    <submittedName>
        <fullName evidence="3">Acyltransferase family protein</fullName>
    </submittedName>
</protein>
<feature type="transmembrane region" description="Helical" evidence="1">
    <location>
        <begin position="35"/>
        <end position="58"/>
    </location>
</feature>
<feature type="domain" description="Acyltransferase 3" evidence="2">
    <location>
        <begin position="5"/>
        <end position="324"/>
    </location>
</feature>
<feature type="transmembrane region" description="Helical" evidence="1">
    <location>
        <begin position="79"/>
        <end position="98"/>
    </location>
</feature>
<keyword evidence="3" id="KW-0808">Transferase</keyword>
<reference evidence="3 4" key="1">
    <citation type="submission" date="2019-11" db="EMBL/GenBank/DDBJ databases">
        <title>Genome analysis of Rhizobacterium cereale a novel genus and species isolated from maize roots in North Spain.</title>
        <authorList>
            <person name="Menendez E."/>
            <person name="Flores-Felix J.D."/>
            <person name="Ramirez-Bahena M.-H."/>
            <person name="Igual J.M."/>
            <person name="Garcia-Fraile P."/>
            <person name="Peix A."/>
            <person name="Velazquez E."/>
        </authorList>
    </citation>
    <scope>NUCLEOTIDE SEQUENCE [LARGE SCALE GENOMIC DNA]</scope>
    <source>
        <strain evidence="3 4">RZME27</strain>
    </source>
</reference>
<feature type="transmembrane region" description="Helical" evidence="1">
    <location>
        <begin position="212"/>
        <end position="230"/>
    </location>
</feature>
<dbReference type="AlphaFoldDB" id="A0A6A8AFW2"/>
<dbReference type="GO" id="GO:0000271">
    <property type="term" value="P:polysaccharide biosynthetic process"/>
    <property type="evidence" value="ECO:0007669"/>
    <property type="project" value="TreeGrafter"/>
</dbReference>
<gene>
    <name evidence="3" type="ORF">GAO09_22245</name>
</gene>
<evidence type="ECO:0000256" key="1">
    <source>
        <dbReference type="SAM" id="Phobius"/>
    </source>
</evidence>
<feature type="transmembrane region" description="Helical" evidence="1">
    <location>
        <begin position="304"/>
        <end position="324"/>
    </location>
</feature>
<feature type="transmembrane region" description="Helical" evidence="1">
    <location>
        <begin position="137"/>
        <end position="154"/>
    </location>
</feature>
<feature type="transmembrane region" description="Helical" evidence="1">
    <location>
        <begin position="277"/>
        <end position="298"/>
    </location>
</feature>